<dbReference type="PANTHER" id="PTHR13789:SF318">
    <property type="entry name" value="GERANYLGERANYL DIPHOSPHATE REDUCTASE"/>
    <property type="match status" value="1"/>
</dbReference>
<evidence type="ECO:0000256" key="2">
    <source>
        <dbReference type="ARBA" id="ARBA00022630"/>
    </source>
</evidence>
<name>A0A839RKP7_9ACTN</name>
<dbReference type="OrthoDB" id="4568714at2"/>
<feature type="domain" description="FAD-binding" evidence="6">
    <location>
        <begin position="7"/>
        <end position="341"/>
    </location>
</feature>
<dbReference type="PRINTS" id="PR00420">
    <property type="entry name" value="RNGMNOXGNASE"/>
</dbReference>
<evidence type="ECO:0000256" key="3">
    <source>
        <dbReference type="ARBA" id="ARBA00022827"/>
    </source>
</evidence>
<evidence type="ECO:0000256" key="1">
    <source>
        <dbReference type="ARBA" id="ARBA00001974"/>
    </source>
</evidence>
<organism evidence="7 8">
    <name type="scientific">Hoyosella altamirensis</name>
    <dbReference type="NCBI Taxonomy" id="616997"/>
    <lineage>
        <taxon>Bacteria</taxon>
        <taxon>Bacillati</taxon>
        <taxon>Actinomycetota</taxon>
        <taxon>Actinomycetes</taxon>
        <taxon>Mycobacteriales</taxon>
        <taxon>Hoyosellaceae</taxon>
        <taxon>Hoyosella</taxon>
    </lineage>
</organism>
<keyword evidence="2" id="KW-0285">Flavoprotein</keyword>
<dbReference type="EC" id="1.14.13.1" evidence="7"/>
<keyword evidence="8" id="KW-1185">Reference proteome</keyword>
<sequence length="381" mass="40915">MTTQKPHVAICGAGIGGLTAALALRKHGIDVQVFEQATRFGRVGADINLTPNAVRALDELGVGQQLRDSAARPQFRISRMWDTGAETSRIEMGASAEQRYGSPQLTLHRGDLMSALETELADDCVSLGMRMAGVDLEAGNPVIQFADGTTYQADIVIGADGIHSAVRTSLFGEEVPTFTGMVAFRAVISAADVAGLPNLDSFTKWWGPDPETQIVTFPLSQGKEIFVFATCAQAEWTEESWTAPGNIAELNELYRDFHPDARGLLAACGSVLKSALYVRDPLPAWSRGSAVLLGDACHPMTPFMAQGAGQAIEDAIVLARALDSSDYGSIYEALSGYEKTRWDRTAQIQHGSRSNDWLKVAGNADWVYGYDAWTAPLASAA</sequence>
<keyword evidence="4 7" id="KW-0560">Oxidoreductase</keyword>
<gene>
    <name evidence="7" type="ORF">FHU29_001232</name>
</gene>
<dbReference type="Pfam" id="PF01494">
    <property type="entry name" value="FAD_binding_3"/>
    <property type="match status" value="1"/>
</dbReference>
<dbReference type="GO" id="GO:0071949">
    <property type="term" value="F:FAD binding"/>
    <property type="evidence" value="ECO:0007669"/>
    <property type="project" value="InterPro"/>
</dbReference>
<evidence type="ECO:0000259" key="6">
    <source>
        <dbReference type="Pfam" id="PF01494"/>
    </source>
</evidence>
<evidence type="ECO:0000256" key="4">
    <source>
        <dbReference type="ARBA" id="ARBA00023002"/>
    </source>
</evidence>
<keyword evidence="5" id="KW-0503">Monooxygenase</keyword>
<dbReference type="InterPro" id="IPR002938">
    <property type="entry name" value="FAD-bd"/>
</dbReference>
<comment type="caution">
    <text evidence="7">The sequence shown here is derived from an EMBL/GenBank/DDBJ whole genome shotgun (WGS) entry which is preliminary data.</text>
</comment>
<dbReference type="SUPFAM" id="SSF54373">
    <property type="entry name" value="FAD-linked reductases, C-terminal domain"/>
    <property type="match status" value="1"/>
</dbReference>
<reference evidence="7 8" key="1">
    <citation type="submission" date="2020-08" db="EMBL/GenBank/DDBJ databases">
        <title>Sequencing the genomes of 1000 actinobacteria strains.</title>
        <authorList>
            <person name="Klenk H.-P."/>
        </authorList>
    </citation>
    <scope>NUCLEOTIDE SEQUENCE [LARGE SCALE GENOMIC DNA]</scope>
    <source>
        <strain evidence="7 8">DSM 45258</strain>
    </source>
</reference>
<dbReference type="InterPro" id="IPR050493">
    <property type="entry name" value="FAD-dep_Monooxygenase_BioMet"/>
</dbReference>
<evidence type="ECO:0000313" key="7">
    <source>
        <dbReference type="EMBL" id="MBB3036798.1"/>
    </source>
</evidence>
<dbReference type="InterPro" id="IPR036188">
    <property type="entry name" value="FAD/NAD-bd_sf"/>
</dbReference>
<dbReference type="Gene3D" id="3.50.50.60">
    <property type="entry name" value="FAD/NAD(P)-binding domain"/>
    <property type="match status" value="1"/>
</dbReference>
<dbReference type="EMBL" id="JACHWS010000001">
    <property type="protein sequence ID" value="MBB3036798.1"/>
    <property type="molecule type" value="Genomic_DNA"/>
</dbReference>
<comment type="cofactor">
    <cofactor evidence="1">
        <name>FAD</name>
        <dbReference type="ChEBI" id="CHEBI:57692"/>
    </cofactor>
</comment>
<dbReference type="RefSeq" id="WP_064440808.1">
    <property type="nucleotide sequence ID" value="NZ_BDDI01000010.1"/>
</dbReference>
<dbReference type="SUPFAM" id="SSF51905">
    <property type="entry name" value="FAD/NAD(P)-binding domain"/>
    <property type="match status" value="1"/>
</dbReference>
<dbReference type="Proteomes" id="UP000567922">
    <property type="component" value="Unassembled WGS sequence"/>
</dbReference>
<proteinExistence type="predicted"/>
<protein>
    <submittedName>
        <fullName evidence="7">Salicylate hydroxylase</fullName>
        <ecNumber evidence="7">1.14.13.1</ecNumber>
    </submittedName>
</protein>
<evidence type="ECO:0000313" key="8">
    <source>
        <dbReference type="Proteomes" id="UP000567922"/>
    </source>
</evidence>
<evidence type="ECO:0000256" key="5">
    <source>
        <dbReference type="ARBA" id="ARBA00023033"/>
    </source>
</evidence>
<dbReference type="AlphaFoldDB" id="A0A839RKP7"/>
<accession>A0A839RKP7</accession>
<keyword evidence="3" id="KW-0274">FAD</keyword>
<dbReference type="GO" id="GO:0018658">
    <property type="term" value="F:salicylate 1-monooxygenase activity"/>
    <property type="evidence" value="ECO:0007669"/>
    <property type="project" value="UniProtKB-EC"/>
</dbReference>
<dbReference type="PANTHER" id="PTHR13789">
    <property type="entry name" value="MONOOXYGENASE"/>
    <property type="match status" value="1"/>
</dbReference>